<evidence type="ECO:0000313" key="1">
    <source>
        <dbReference type="EMBL" id="SFU79104.1"/>
    </source>
</evidence>
<organism evidence="1 2">
    <name type="scientific">Paenacidovorax caeni</name>
    <dbReference type="NCBI Taxonomy" id="343013"/>
    <lineage>
        <taxon>Bacteria</taxon>
        <taxon>Pseudomonadati</taxon>
        <taxon>Pseudomonadota</taxon>
        <taxon>Betaproteobacteria</taxon>
        <taxon>Burkholderiales</taxon>
        <taxon>Comamonadaceae</taxon>
        <taxon>Paenacidovorax</taxon>
    </lineage>
</organism>
<gene>
    <name evidence="1" type="ORF">SAMN04489707_102149</name>
</gene>
<accession>A0A1I7J1V3</accession>
<evidence type="ECO:0008006" key="3">
    <source>
        <dbReference type="Google" id="ProtNLM"/>
    </source>
</evidence>
<sequence length="115" mass="11854">MTFQAILAAAEEKVQAASDALLAADPLKLEQCSGLLRDAAAALAQLAQRQGAQAMDAASVQRIQALGTRLALVRDQLARVAALADRQAATVLPPVEPSTYGSPKGSAARIYRAAG</sequence>
<dbReference type="AlphaFoldDB" id="A0A1I7J1V3"/>
<dbReference type="Proteomes" id="UP000183656">
    <property type="component" value="Unassembled WGS sequence"/>
</dbReference>
<proteinExistence type="predicted"/>
<dbReference type="EMBL" id="FPBX01000021">
    <property type="protein sequence ID" value="SFU79104.1"/>
    <property type="molecule type" value="Genomic_DNA"/>
</dbReference>
<dbReference type="RefSeq" id="WP_054257330.1">
    <property type="nucleotide sequence ID" value="NZ_CYIG01000036.1"/>
</dbReference>
<protein>
    <recommendedName>
        <fullName evidence="3">Flagellar protein FlgN</fullName>
    </recommendedName>
</protein>
<name>A0A1I7J1V3_9BURK</name>
<dbReference type="STRING" id="343013.SAMN04489707_102149"/>
<reference evidence="1 2" key="1">
    <citation type="submission" date="2016-10" db="EMBL/GenBank/DDBJ databases">
        <authorList>
            <person name="de Groot N.N."/>
        </authorList>
    </citation>
    <scope>NUCLEOTIDE SEQUENCE [LARGE SCALE GENOMIC DNA]</scope>
    <source>
        <strain evidence="1 2">R-24608</strain>
    </source>
</reference>
<keyword evidence="2" id="KW-1185">Reference proteome</keyword>
<evidence type="ECO:0000313" key="2">
    <source>
        <dbReference type="Proteomes" id="UP000183656"/>
    </source>
</evidence>